<accession>A0A919JID3</accession>
<dbReference type="InterPro" id="IPR045851">
    <property type="entry name" value="AMP-bd_C_sf"/>
</dbReference>
<dbReference type="InterPro" id="IPR050237">
    <property type="entry name" value="ATP-dep_AMP-bd_enzyme"/>
</dbReference>
<dbReference type="InterPro" id="IPR000873">
    <property type="entry name" value="AMP-dep_synth/lig_dom"/>
</dbReference>
<dbReference type="GO" id="GO:0016878">
    <property type="term" value="F:acid-thiol ligase activity"/>
    <property type="evidence" value="ECO:0007669"/>
    <property type="project" value="UniProtKB-ARBA"/>
</dbReference>
<evidence type="ECO:0000259" key="1">
    <source>
        <dbReference type="Pfam" id="PF00501"/>
    </source>
</evidence>
<dbReference type="Gene3D" id="3.40.50.12780">
    <property type="entry name" value="N-terminal domain of ligase-like"/>
    <property type="match status" value="1"/>
</dbReference>
<dbReference type="PANTHER" id="PTHR43767">
    <property type="entry name" value="LONG-CHAIN-FATTY-ACID--COA LIGASE"/>
    <property type="match status" value="1"/>
</dbReference>
<dbReference type="AlphaFoldDB" id="A0A919JID3"/>
<dbReference type="Pfam" id="PF00501">
    <property type="entry name" value="AMP-binding"/>
    <property type="match status" value="1"/>
</dbReference>
<dbReference type="PANTHER" id="PTHR43767:SF1">
    <property type="entry name" value="NONRIBOSOMAL PEPTIDE SYNTHASE PES1 (EUROFUNG)-RELATED"/>
    <property type="match status" value="1"/>
</dbReference>
<organism evidence="2 3">
    <name type="scientific">Actinoplanes nipponensis</name>
    <dbReference type="NCBI Taxonomy" id="135950"/>
    <lineage>
        <taxon>Bacteria</taxon>
        <taxon>Bacillati</taxon>
        <taxon>Actinomycetota</taxon>
        <taxon>Actinomycetes</taxon>
        <taxon>Micromonosporales</taxon>
        <taxon>Micromonosporaceae</taxon>
        <taxon>Actinoplanes</taxon>
    </lineage>
</organism>
<dbReference type="SUPFAM" id="SSF56801">
    <property type="entry name" value="Acetyl-CoA synthetase-like"/>
    <property type="match status" value="1"/>
</dbReference>
<dbReference type="RefSeq" id="WP_203765346.1">
    <property type="nucleotide sequence ID" value="NZ_BAAAYJ010000064.1"/>
</dbReference>
<keyword evidence="3" id="KW-1185">Reference proteome</keyword>
<dbReference type="Proteomes" id="UP000647172">
    <property type="component" value="Unassembled WGS sequence"/>
</dbReference>
<proteinExistence type="predicted"/>
<feature type="domain" description="AMP-dependent synthetase/ligase" evidence="1">
    <location>
        <begin position="18"/>
        <end position="366"/>
    </location>
</feature>
<sequence length="505" mass="53461">MTVMEHVRTGLVVDDLLREAVARRPHARAVSDATGGWTYAELDAAARTGAAWLAAHGIGPGDRVVCRAGNVREFVALLFATLRHGAIFVPINPGMRRYHLRSVLADADPRLVVTGDDDAVTVREVTDRPVVGLGTLRAALSGPSLPPAGPAGPAPNGDATALLIYTSGSTAAPKAVVSPHGTVVFAARAIADRLRYRADDVVLCALPLAFDYGLYQVFLSVLAGAHLVLGEPAAHVRLISTIREHGVTVVPVVPSLAEMLVRLAARHSSVPAVRLFTNTGAALTAPMIAALRQRFPGAGIVAMFGITECKRVTIAECDGDRGRPGSVGTALDGTQVLILDDAGHPLPPGECGEIAVRGPHVMAGYWRAPQLSAQRFRRDPDTGTVTLHTGDYGRLDADGHLYFEGRRDDIFKRRGLRVSAVEIEAAACDVPGVRAAAVLPPTGRRDVALFAVTELAPADVLRALAERIEDGKLPPACHVLPQLPLTANGKTDKRRLAELLDQPQE</sequence>
<dbReference type="InterPro" id="IPR042099">
    <property type="entry name" value="ANL_N_sf"/>
</dbReference>
<comment type="caution">
    <text evidence="2">The sequence shown here is derived from an EMBL/GenBank/DDBJ whole genome shotgun (WGS) entry which is preliminary data.</text>
</comment>
<keyword evidence="2" id="KW-0436">Ligase</keyword>
<evidence type="ECO:0000313" key="3">
    <source>
        <dbReference type="Proteomes" id="UP000647172"/>
    </source>
</evidence>
<dbReference type="Gene3D" id="3.30.300.30">
    <property type="match status" value="1"/>
</dbReference>
<evidence type="ECO:0000313" key="2">
    <source>
        <dbReference type="EMBL" id="GIE47349.1"/>
    </source>
</evidence>
<protein>
    <submittedName>
        <fullName evidence="2">AMP-dependent synthetase and ligase</fullName>
    </submittedName>
</protein>
<gene>
    <name evidence="2" type="ORF">Ani05nite_08830</name>
</gene>
<dbReference type="EMBL" id="BOMQ01000011">
    <property type="protein sequence ID" value="GIE47349.1"/>
    <property type="molecule type" value="Genomic_DNA"/>
</dbReference>
<name>A0A919JID3_9ACTN</name>
<reference evidence="2" key="1">
    <citation type="submission" date="2021-01" db="EMBL/GenBank/DDBJ databases">
        <title>Whole genome shotgun sequence of Actinoplanes nipponensis NBRC 14063.</title>
        <authorList>
            <person name="Komaki H."/>
            <person name="Tamura T."/>
        </authorList>
    </citation>
    <scope>NUCLEOTIDE SEQUENCE</scope>
    <source>
        <strain evidence="2">NBRC 14063</strain>
    </source>
</reference>